<dbReference type="SUPFAM" id="SSF52540">
    <property type="entry name" value="P-loop containing nucleoside triphosphate hydrolases"/>
    <property type="match status" value="1"/>
</dbReference>
<evidence type="ECO:0000256" key="4">
    <source>
        <dbReference type="ARBA" id="ARBA00023134"/>
    </source>
</evidence>
<keyword evidence="9" id="KW-1185">Reference proteome</keyword>
<dbReference type="PROSITE" id="PS51882">
    <property type="entry name" value="G_ALPHA"/>
    <property type="match status" value="1"/>
</dbReference>
<dbReference type="PRINTS" id="PR00318">
    <property type="entry name" value="GPROTEINA"/>
</dbReference>
<dbReference type="Gene3D" id="1.10.400.10">
    <property type="entry name" value="GI Alpha 1, domain 2-like"/>
    <property type="match status" value="1"/>
</dbReference>
<feature type="binding site" evidence="6">
    <location>
        <begin position="274"/>
        <end position="277"/>
    </location>
    <ligand>
        <name>GTP</name>
        <dbReference type="ChEBI" id="CHEBI:37565"/>
    </ligand>
</feature>
<dbReference type="InterPro" id="IPR011025">
    <property type="entry name" value="GproteinA_insert"/>
</dbReference>
<dbReference type="CDD" id="cd00066">
    <property type="entry name" value="G-alpha"/>
    <property type="match status" value="1"/>
</dbReference>
<feature type="binding site" evidence="7">
    <location>
        <position position="48"/>
    </location>
    <ligand>
        <name>Mg(2+)</name>
        <dbReference type="ChEBI" id="CHEBI:18420"/>
    </ligand>
</feature>
<proteinExistence type="predicted"/>
<dbReference type="AlphaFoldDB" id="A0AAN7U7V7"/>
<dbReference type="GO" id="GO:0005834">
    <property type="term" value="C:heterotrimeric G-protein complex"/>
    <property type="evidence" value="ECO:0007669"/>
    <property type="project" value="TreeGrafter"/>
</dbReference>
<name>A0AAN7U7V7_9MYCE</name>
<keyword evidence="4 6" id="KW-0342">GTP-binding</keyword>
<feature type="binding site" evidence="6">
    <location>
        <begin position="44"/>
        <end position="49"/>
    </location>
    <ligand>
        <name>GTP</name>
        <dbReference type="ChEBI" id="CHEBI:37565"/>
    </ligand>
</feature>
<evidence type="ECO:0000256" key="7">
    <source>
        <dbReference type="PIRSR" id="PIRSR601019-2"/>
    </source>
</evidence>
<dbReference type="GO" id="GO:0007188">
    <property type="term" value="P:adenylate cyclase-modulating G protein-coupled receptor signaling pathway"/>
    <property type="evidence" value="ECO:0007669"/>
    <property type="project" value="TreeGrafter"/>
</dbReference>
<dbReference type="GO" id="GO:0031683">
    <property type="term" value="F:G-protein beta/gamma-subunit complex binding"/>
    <property type="evidence" value="ECO:0007669"/>
    <property type="project" value="InterPro"/>
</dbReference>
<feature type="binding site" evidence="7">
    <location>
        <position position="186"/>
    </location>
    <ligand>
        <name>Mg(2+)</name>
        <dbReference type="ChEBI" id="CHEBI:18420"/>
    </ligand>
</feature>
<feature type="binding site" evidence="6">
    <location>
        <begin position="156"/>
        <end position="157"/>
    </location>
    <ligand>
        <name>GTP</name>
        <dbReference type="ChEBI" id="CHEBI:37565"/>
    </ligand>
</feature>
<keyword evidence="3 7" id="KW-0460">Magnesium</keyword>
<dbReference type="GO" id="GO:0005737">
    <property type="term" value="C:cytoplasm"/>
    <property type="evidence" value="ECO:0007669"/>
    <property type="project" value="TreeGrafter"/>
</dbReference>
<gene>
    <name evidence="8" type="ORF">RB653_005568</name>
</gene>
<dbReference type="SMART" id="SM00275">
    <property type="entry name" value="G_alpha"/>
    <property type="match status" value="1"/>
</dbReference>
<keyword evidence="2 6" id="KW-0547">Nucleotide-binding</keyword>
<evidence type="ECO:0000256" key="5">
    <source>
        <dbReference type="ARBA" id="ARBA00023224"/>
    </source>
</evidence>
<feature type="binding site" evidence="6">
    <location>
        <begin position="205"/>
        <end position="209"/>
    </location>
    <ligand>
        <name>GTP</name>
        <dbReference type="ChEBI" id="CHEBI:37565"/>
    </ligand>
</feature>
<dbReference type="PANTHER" id="PTHR10218:SF200">
    <property type="entry name" value="GUANINE NUCLEOTIDE-BINDING PROTEIN ALPHA-12 SUBUNIT"/>
    <property type="match status" value="1"/>
</dbReference>
<dbReference type="GO" id="GO:0005525">
    <property type="term" value="F:GTP binding"/>
    <property type="evidence" value="ECO:0007669"/>
    <property type="project" value="UniProtKB-KW"/>
</dbReference>
<sequence>MKMCTRNKKDITTEYLNSKKIDKELRQESSTLQPLKLLLLGSGECGKSTIFKQIISFQDEATKKEYTPPAEYVIKNIFLNILTATSTLVRVAPNYNIEFTEEENQKIQTVLNAFSELENLDQTIFTSISDNIKYLWNSKQIQSIYNDPNRIYQLNDSTEYLMSNIDRYSKPFKPTQNDYLRVRVKTTGIVEADFKIEAVPFKLVDVGGQKNQRRKWIHCFQDITSVLFVTSINDYDTVLEEDNATSRFTDSLELFREMVNSNWFVKSPFVLFFNKVDLFKEKIKRIPVSQHLKDFNGNDHSYEETSQFIKNKFHTTIKNSNKIVYHHFTCALDSHAIEVVFNSIQHSLLMNVAEVL</sequence>
<reference evidence="8 9" key="1">
    <citation type="submission" date="2023-11" db="EMBL/GenBank/DDBJ databases">
        <title>Dfirmibasis_genome.</title>
        <authorList>
            <person name="Edelbroek B."/>
            <person name="Kjellin J."/>
            <person name="Jerlstrom-Hultqvist J."/>
            <person name="Soderbom F."/>
        </authorList>
    </citation>
    <scope>NUCLEOTIDE SEQUENCE [LARGE SCALE GENOMIC DNA]</scope>
    <source>
        <strain evidence="8 9">TNS-C-14</strain>
    </source>
</reference>
<feature type="binding site" evidence="6">
    <location>
        <begin position="180"/>
        <end position="186"/>
    </location>
    <ligand>
        <name>GTP</name>
        <dbReference type="ChEBI" id="CHEBI:37565"/>
    </ligand>
</feature>
<keyword evidence="1 7" id="KW-0479">Metal-binding</keyword>
<protein>
    <submittedName>
        <fullName evidence="8">Uncharacterized protein</fullName>
    </submittedName>
</protein>
<dbReference type="GO" id="GO:0003924">
    <property type="term" value="F:GTPase activity"/>
    <property type="evidence" value="ECO:0007669"/>
    <property type="project" value="InterPro"/>
</dbReference>
<evidence type="ECO:0000256" key="6">
    <source>
        <dbReference type="PIRSR" id="PIRSR601019-1"/>
    </source>
</evidence>
<evidence type="ECO:0000313" key="8">
    <source>
        <dbReference type="EMBL" id="KAK5583962.1"/>
    </source>
</evidence>
<dbReference type="SUPFAM" id="SSF47895">
    <property type="entry name" value="Transducin (alpha subunit), insertion domain"/>
    <property type="match status" value="1"/>
</dbReference>
<accession>A0AAN7U7V7</accession>
<keyword evidence="5" id="KW-0807">Transducer</keyword>
<evidence type="ECO:0000256" key="1">
    <source>
        <dbReference type="ARBA" id="ARBA00022723"/>
    </source>
</evidence>
<dbReference type="GO" id="GO:0001664">
    <property type="term" value="F:G protein-coupled receptor binding"/>
    <property type="evidence" value="ECO:0007669"/>
    <property type="project" value="TreeGrafter"/>
</dbReference>
<dbReference type="GO" id="GO:0046872">
    <property type="term" value="F:metal ion binding"/>
    <property type="evidence" value="ECO:0007669"/>
    <property type="project" value="UniProtKB-KW"/>
</dbReference>
<dbReference type="PANTHER" id="PTHR10218">
    <property type="entry name" value="GTP-BINDING PROTEIN ALPHA SUBUNIT"/>
    <property type="match status" value="1"/>
</dbReference>
<dbReference type="EMBL" id="JAVFKY010000001">
    <property type="protein sequence ID" value="KAK5583962.1"/>
    <property type="molecule type" value="Genomic_DNA"/>
</dbReference>
<dbReference type="Gene3D" id="3.40.50.300">
    <property type="entry name" value="P-loop containing nucleotide triphosphate hydrolases"/>
    <property type="match status" value="1"/>
</dbReference>
<dbReference type="Pfam" id="PF00503">
    <property type="entry name" value="G-alpha"/>
    <property type="match status" value="1"/>
</dbReference>
<dbReference type="InterPro" id="IPR001019">
    <property type="entry name" value="Gprotein_alpha_su"/>
</dbReference>
<feature type="binding site" evidence="6">
    <location>
        <position position="331"/>
    </location>
    <ligand>
        <name>GTP</name>
        <dbReference type="ChEBI" id="CHEBI:37565"/>
    </ligand>
</feature>
<evidence type="ECO:0000256" key="2">
    <source>
        <dbReference type="ARBA" id="ARBA00022741"/>
    </source>
</evidence>
<evidence type="ECO:0000256" key="3">
    <source>
        <dbReference type="ARBA" id="ARBA00022842"/>
    </source>
</evidence>
<evidence type="ECO:0000313" key="9">
    <source>
        <dbReference type="Proteomes" id="UP001344447"/>
    </source>
</evidence>
<dbReference type="FunFam" id="3.40.50.300:FF:000181">
    <property type="entry name" value="Guanine nucleotide-binding protein subunit alpha"/>
    <property type="match status" value="1"/>
</dbReference>
<dbReference type="Proteomes" id="UP001344447">
    <property type="component" value="Unassembled WGS sequence"/>
</dbReference>
<organism evidence="8 9">
    <name type="scientific">Dictyostelium firmibasis</name>
    <dbReference type="NCBI Taxonomy" id="79012"/>
    <lineage>
        <taxon>Eukaryota</taxon>
        <taxon>Amoebozoa</taxon>
        <taxon>Evosea</taxon>
        <taxon>Eumycetozoa</taxon>
        <taxon>Dictyostelia</taxon>
        <taxon>Dictyosteliales</taxon>
        <taxon>Dictyosteliaceae</taxon>
        <taxon>Dictyostelium</taxon>
    </lineage>
</organism>
<dbReference type="InterPro" id="IPR027417">
    <property type="entry name" value="P-loop_NTPase"/>
</dbReference>
<comment type="caution">
    <text evidence="8">The sequence shown here is derived from an EMBL/GenBank/DDBJ whole genome shotgun (WGS) entry which is preliminary data.</text>
</comment>